<dbReference type="EMBL" id="CAWUPB010001195">
    <property type="protein sequence ID" value="CAK7354654.1"/>
    <property type="molecule type" value="Genomic_DNA"/>
</dbReference>
<name>A0AAV1SLY8_9ROSI</name>
<dbReference type="Proteomes" id="UP001314170">
    <property type="component" value="Unassembled WGS sequence"/>
</dbReference>
<sequence>MLDSIPVIPGRKWPFVFKTIPHLTVLRNNKQQEPSKYQGSNKNVYFLAFLAEGNGSGQQVSCLVPWVKPSKGWSKLKVDGSSIGNRGLASACRVIRYESGIGGTDVELWLQALMEESDSEETGYRLRMPSKTLRGNSIHASSFKFTLQLLQQQQIMRNSFLFAIVR</sequence>
<reference evidence="1 2" key="1">
    <citation type="submission" date="2024-01" db="EMBL/GenBank/DDBJ databases">
        <authorList>
            <person name="Waweru B."/>
        </authorList>
    </citation>
    <scope>NUCLEOTIDE SEQUENCE [LARGE SCALE GENOMIC DNA]</scope>
</reference>
<proteinExistence type="predicted"/>
<evidence type="ECO:0000313" key="2">
    <source>
        <dbReference type="Proteomes" id="UP001314170"/>
    </source>
</evidence>
<accession>A0AAV1SLY8</accession>
<dbReference type="AlphaFoldDB" id="A0AAV1SLY8"/>
<evidence type="ECO:0000313" key="1">
    <source>
        <dbReference type="EMBL" id="CAK7354654.1"/>
    </source>
</evidence>
<gene>
    <name evidence="1" type="ORF">DCAF_LOCUS25272</name>
</gene>
<comment type="caution">
    <text evidence="1">The sequence shown here is derived from an EMBL/GenBank/DDBJ whole genome shotgun (WGS) entry which is preliminary data.</text>
</comment>
<keyword evidence="2" id="KW-1185">Reference proteome</keyword>
<protein>
    <submittedName>
        <fullName evidence="1">Uncharacterized protein</fullName>
    </submittedName>
</protein>
<organism evidence="1 2">
    <name type="scientific">Dovyalis caffra</name>
    <dbReference type="NCBI Taxonomy" id="77055"/>
    <lineage>
        <taxon>Eukaryota</taxon>
        <taxon>Viridiplantae</taxon>
        <taxon>Streptophyta</taxon>
        <taxon>Embryophyta</taxon>
        <taxon>Tracheophyta</taxon>
        <taxon>Spermatophyta</taxon>
        <taxon>Magnoliopsida</taxon>
        <taxon>eudicotyledons</taxon>
        <taxon>Gunneridae</taxon>
        <taxon>Pentapetalae</taxon>
        <taxon>rosids</taxon>
        <taxon>fabids</taxon>
        <taxon>Malpighiales</taxon>
        <taxon>Salicaceae</taxon>
        <taxon>Flacourtieae</taxon>
        <taxon>Dovyalis</taxon>
    </lineage>
</organism>